<organism evidence="10 12">
    <name type="scientific">Anaerotruncus colihominis</name>
    <dbReference type="NCBI Taxonomy" id="169435"/>
    <lineage>
        <taxon>Bacteria</taxon>
        <taxon>Bacillati</taxon>
        <taxon>Bacillota</taxon>
        <taxon>Clostridia</taxon>
        <taxon>Eubacteriales</taxon>
        <taxon>Oscillospiraceae</taxon>
        <taxon>Anaerotruncus</taxon>
    </lineage>
</organism>
<dbReference type="GO" id="GO:0016887">
    <property type="term" value="F:ATP hydrolysis activity"/>
    <property type="evidence" value="ECO:0007669"/>
    <property type="project" value="InterPro"/>
</dbReference>
<dbReference type="InterPro" id="IPR018368">
    <property type="entry name" value="ClpA/B_CS1"/>
</dbReference>
<dbReference type="PANTHER" id="PTHR11638">
    <property type="entry name" value="ATP-DEPENDENT CLP PROTEASE"/>
    <property type="match status" value="1"/>
</dbReference>
<dbReference type="InterPro" id="IPR019489">
    <property type="entry name" value="Clp_ATPase_C"/>
</dbReference>
<dbReference type="InterPro" id="IPR041546">
    <property type="entry name" value="ClpA/ClpB_AAA_lid"/>
</dbReference>
<keyword evidence="4 6" id="KW-0143">Chaperone</keyword>
<dbReference type="AlphaFoldDB" id="A0A174PCM6"/>
<evidence type="ECO:0000313" key="10">
    <source>
        <dbReference type="EMBL" id="CUP56817.1"/>
    </source>
</evidence>
<dbReference type="PROSITE" id="PS00871">
    <property type="entry name" value="CLPAB_2"/>
    <property type="match status" value="1"/>
</dbReference>
<evidence type="ECO:0000256" key="1">
    <source>
        <dbReference type="ARBA" id="ARBA00022737"/>
    </source>
</evidence>
<evidence type="ECO:0000256" key="6">
    <source>
        <dbReference type="RuleBase" id="RU004432"/>
    </source>
</evidence>
<dbReference type="Proteomes" id="UP000196386">
    <property type="component" value="Unassembled WGS sequence"/>
</dbReference>
<accession>A0A174PCM6</accession>
<dbReference type="Pfam" id="PF10431">
    <property type="entry name" value="ClpB_D2-small"/>
    <property type="match status" value="1"/>
</dbReference>
<dbReference type="PROSITE" id="PS51903">
    <property type="entry name" value="CLP_R"/>
    <property type="match status" value="1"/>
</dbReference>
<dbReference type="GO" id="GO:0005737">
    <property type="term" value="C:cytoplasm"/>
    <property type="evidence" value="ECO:0007669"/>
    <property type="project" value="TreeGrafter"/>
</dbReference>
<dbReference type="PROSITE" id="PS50151">
    <property type="entry name" value="UVR"/>
    <property type="match status" value="1"/>
</dbReference>
<dbReference type="InterPro" id="IPR028299">
    <property type="entry name" value="ClpA/B_CS2"/>
</dbReference>
<evidence type="ECO:0000256" key="5">
    <source>
        <dbReference type="PROSITE-ProRule" id="PRU01251"/>
    </source>
</evidence>
<dbReference type="InterPro" id="IPR001270">
    <property type="entry name" value="ClpA/B"/>
</dbReference>
<dbReference type="SUPFAM" id="SSF81923">
    <property type="entry name" value="Double Clp-N motif"/>
    <property type="match status" value="1"/>
</dbReference>
<dbReference type="FunFam" id="3.40.50.300:FF:000010">
    <property type="entry name" value="Chaperone clpB 1, putative"/>
    <property type="match status" value="1"/>
</dbReference>
<dbReference type="FunFam" id="3.40.50.300:FF:000025">
    <property type="entry name" value="ATP-dependent Clp protease subunit"/>
    <property type="match status" value="1"/>
</dbReference>
<feature type="coiled-coil region" evidence="7">
    <location>
        <begin position="456"/>
        <end position="502"/>
    </location>
</feature>
<dbReference type="EMBL" id="NFKP01000002">
    <property type="protein sequence ID" value="OUP71033.1"/>
    <property type="molecule type" value="Genomic_DNA"/>
</dbReference>
<dbReference type="InterPro" id="IPR001943">
    <property type="entry name" value="UVR_dom"/>
</dbReference>
<dbReference type="GO" id="GO:0008233">
    <property type="term" value="F:peptidase activity"/>
    <property type="evidence" value="ECO:0007669"/>
    <property type="project" value="UniProtKB-KW"/>
</dbReference>
<dbReference type="PRINTS" id="PR00300">
    <property type="entry name" value="CLPPROTEASEA"/>
</dbReference>
<dbReference type="CDD" id="cd19499">
    <property type="entry name" value="RecA-like_ClpB_Hsp104-like"/>
    <property type="match status" value="1"/>
</dbReference>
<keyword evidence="10" id="KW-0378">Hydrolase</keyword>
<dbReference type="InterPro" id="IPR003593">
    <property type="entry name" value="AAA+_ATPase"/>
</dbReference>
<dbReference type="InterPro" id="IPR003959">
    <property type="entry name" value="ATPase_AAA_core"/>
</dbReference>
<dbReference type="Pfam" id="PF07724">
    <property type="entry name" value="AAA_2"/>
    <property type="match status" value="1"/>
</dbReference>
<evidence type="ECO:0000259" key="9">
    <source>
        <dbReference type="PROSITE" id="PS51903"/>
    </source>
</evidence>
<dbReference type="Pfam" id="PF17871">
    <property type="entry name" value="AAA_lid_9"/>
    <property type="match status" value="1"/>
</dbReference>
<dbReference type="Gene3D" id="3.40.50.300">
    <property type="entry name" value="P-loop containing nucleotide triphosphate hydrolases"/>
    <property type="match status" value="2"/>
</dbReference>
<proteinExistence type="inferred from homology"/>
<name>A0A174PCM6_9FIRM</name>
<evidence type="ECO:0000313" key="13">
    <source>
        <dbReference type="Proteomes" id="UP000196386"/>
    </source>
</evidence>
<dbReference type="Pfam" id="PF02861">
    <property type="entry name" value="Clp_N"/>
    <property type="match status" value="1"/>
</dbReference>
<evidence type="ECO:0000256" key="2">
    <source>
        <dbReference type="ARBA" id="ARBA00022741"/>
    </source>
</evidence>
<dbReference type="PANTHER" id="PTHR11638:SF18">
    <property type="entry name" value="HEAT SHOCK PROTEIN 104"/>
    <property type="match status" value="1"/>
</dbReference>
<dbReference type="SMART" id="SM00382">
    <property type="entry name" value="AAA"/>
    <property type="match status" value="2"/>
</dbReference>
<dbReference type="InterPro" id="IPR050130">
    <property type="entry name" value="ClpA_ClpB"/>
</dbReference>
<sequence length="849" mass="94938">MSPAQLRFLVMMRISRLTSDNIIIGRRIKIIWGDTLFKFNGFTPKANAAINCAIDEASALGHTYIGSEHLLLGLLSEGSGVAFTVMQKNDVSAEKVRELLVKTVGKGIRSVLTPSDITPRCKRILELSLMQARMGGTPLAGTEHILMNLLKENESYGVRFLKQLNVDPEMVARQIGDFAQTCGADLLGARRAAPPRPKTIPRTPLIEKYGRDLTEMARQGKIDPVIGREKEIERVLQILTRRTKNNPCLIGEPGVGKTAIAEGIARRIIERDVPAQLRDKRFVALDLTCMVAGTKYRGDFEERIKNTIDEVIAAGNIILFIDELHTIIGTGAAEGAVDAANILKPQLARGEFQLVGATTLDEYRKFIEKDGALERRFQSVLVEEPTEEQSVQIIRGLREKYEAHHKIRILDEAIDAAVSLSARYIADRRLPDKAIDLIDEACSRVRMNGSTVPNNLRELESRISALREEKETAISTQNFECAASIRDRESDLRVKLEKAQNEWEYTENGGMRRLCADDIAHLVSNITGIDVTRITQAQSERLLHLEESLHEMVVGQDQAVHAVASAIRRSRVGLHDPSRPLGSFIFLGPTGVGKTELCKALAKCMFGDPHAMIRLDMSEYMERHAVSKLVGSPPGYVGYDEGGQLTEKIRRRPYSVLLFDEIEKAHPDFFNMLLQILEDGVLTDAQGRAVNFKNTIIIMTSNIGAQMLRDQNRLGFSSGEQDFDKQQEIIRKAMLAELKKSFKPEFINRVDEIIVFHKLGQKEIKKITSNMLDALKTRLAGLQIEISFDESAAERISIDGFDPAYGARPLRRAIQSNIEDKLADELLHGKFKAGDKITCTWQNEQYTFS</sequence>
<keyword evidence="2 6" id="KW-0547">Nucleotide-binding</keyword>
<dbReference type="SMART" id="SM01086">
    <property type="entry name" value="ClpB_D2-small"/>
    <property type="match status" value="1"/>
</dbReference>
<dbReference type="PROSITE" id="PS00870">
    <property type="entry name" value="CLPAB_1"/>
    <property type="match status" value="1"/>
</dbReference>
<dbReference type="Gene3D" id="4.10.860.10">
    <property type="entry name" value="UVR domain"/>
    <property type="match status" value="1"/>
</dbReference>
<reference evidence="11" key="3">
    <citation type="journal article" date="2018" name="BMC Genomics">
        <title>Whole genome sequencing and function prediction of 133 gut anaerobes isolated from chicken caecum in pure cultures.</title>
        <authorList>
            <person name="Medvecky M."/>
            <person name="Cejkova D."/>
            <person name="Polansky O."/>
            <person name="Karasova D."/>
            <person name="Kubasova T."/>
            <person name="Cizek A."/>
            <person name="Rychlik I."/>
        </authorList>
    </citation>
    <scope>NUCLEOTIDE SEQUENCE</scope>
    <source>
        <strain evidence="11">An175</strain>
    </source>
</reference>
<dbReference type="GO" id="GO:0005524">
    <property type="term" value="F:ATP binding"/>
    <property type="evidence" value="ECO:0007669"/>
    <property type="project" value="UniProtKB-KW"/>
</dbReference>
<evidence type="ECO:0000256" key="4">
    <source>
        <dbReference type="ARBA" id="ARBA00023186"/>
    </source>
</evidence>
<dbReference type="Gene3D" id="1.10.8.60">
    <property type="match status" value="2"/>
</dbReference>
<dbReference type="Gene3D" id="1.10.1780.10">
    <property type="entry name" value="Clp, N-terminal domain"/>
    <property type="match status" value="1"/>
</dbReference>
<dbReference type="GO" id="GO:0034605">
    <property type="term" value="P:cellular response to heat"/>
    <property type="evidence" value="ECO:0007669"/>
    <property type="project" value="TreeGrafter"/>
</dbReference>
<reference evidence="10 12" key="1">
    <citation type="submission" date="2015-09" db="EMBL/GenBank/DDBJ databases">
        <authorList>
            <consortium name="Pathogen Informatics"/>
        </authorList>
    </citation>
    <scope>NUCLEOTIDE SEQUENCE [LARGE SCALE GENOMIC DNA]</scope>
    <source>
        <strain evidence="10 12">2789STDY5834939</strain>
    </source>
</reference>
<reference evidence="13" key="2">
    <citation type="submission" date="2017-04" db="EMBL/GenBank/DDBJ databases">
        <title>Function of individual gut microbiota members based on whole genome sequencing of pure cultures obtained from chicken caecum.</title>
        <authorList>
            <person name="Medvecky M."/>
            <person name="Cejkova D."/>
            <person name="Polansky O."/>
            <person name="Karasova D."/>
            <person name="Kubasova T."/>
            <person name="Cizek A."/>
            <person name="Rychlik I."/>
        </authorList>
    </citation>
    <scope>NUCLEOTIDE SEQUENCE [LARGE SCALE GENOMIC DNA]</scope>
    <source>
        <strain evidence="13">An175</strain>
    </source>
</reference>
<dbReference type="Pfam" id="PF00004">
    <property type="entry name" value="AAA"/>
    <property type="match status" value="1"/>
</dbReference>
<keyword evidence="7" id="KW-0175">Coiled coil</keyword>
<dbReference type="CDD" id="cd00009">
    <property type="entry name" value="AAA"/>
    <property type="match status" value="1"/>
</dbReference>
<protein>
    <submittedName>
        <fullName evidence="10">ATP-dependent Clp protease ATP-binding subunit ClpC</fullName>
    </submittedName>
</protein>
<dbReference type="EMBL" id="CZBE01000007">
    <property type="protein sequence ID" value="CUP56817.1"/>
    <property type="molecule type" value="Genomic_DNA"/>
</dbReference>
<evidence type="ECO:0000256" key="7">
    <source>
        <dbReference type="SAM" id="Coils"/>
    </source>
</evidence>
<gene>
    <name evidence="10" type="primary">clpC_1</name>
    <name evidence="11" type="ORF">B5F11_02905</name>
    <name evidence="10" type="ORF">ERS852551_01211</name>
</gene>
<comment type="similarity">
    <text evidence="6">Belongs to the ClpA/ClpB family.</text>
</comment>
<keyword evidence="10" id="KW-0645">Protease</keyword>
<evidence type="ECO:0000313" key="11">
    <source>
        <dbReference type="EMBL" id="OUP71033.1"/>
    </source>
</evidence>
<feature type="domain" description="UVR" evidence="8">
    <location>
        <begin position="460"/>
        <end position="495"/>
    </location>
</feature>
<dbReference type="GO" id="GO:0006508">
    <property type="term" value="P:proteolysis"/>
    <property type="evidence" value="ECO:0007669"/>
    <property type="project" value="UniProtKB-KW"/>
</dbReference>
<feature type="domain" description="Clp R" evidence="9">
    <location>
        <begin position="39"/>
        <end position="181"/>
    </location>
</feature>
<dbReference type="InterPro" id="IPR027417">
    <property type="entry name" value="P-loop_NTPase"/>
</dbReference>
<keyword evidence="1 5" id="KW-0677">Repeat</keyword>
<dbReference type="SUPFAM" id="SSF52540">
    <property type="entry name" value="P-loop containing nucleoside triphosphate hydrolases"/>
    <property type="match status" value="2"/>
</dbReference>
<dbReference type="Proteomes" id="UP000095765">
    <property type="component" value="Unassembled WGS sequence"/>
</dbReference>
<evidence type="ECO:0000313" key="12">
    <source>
        <dbReference type="Proteomes" id="UP000095765"/>
    </source>
</evidence>
<evidence type="ECO:0000256" key="3">
    <source>
        <dbReference type="ARBA" id="ARBA00022840"/>
    </source>
</evidence>
<dbReference type="InterPro" id="IPR036628">
    <property type="entry name" value="Clp_N_dom_sf"/>
</dbReference>
<dbReference type="InterPro" id="IPR004176">
    <property type="entry name" value="Clp_R_N"/>
</dbReference>
<evidence type="ECO:0000259" key="8">
    <source>
        <dbReference type="PROSITE" id="PS50151"/>
    </source>
</evidence>
<keyword evidence="3 6" id="KW-0067">ATP-binding</keyword>